<keyword evidence="2" id="KW-1185">Reference proteome</keyword>
<organism evidence="1 2">
    <name type="scientific">Roseofilum casamattae BLCC-M143</name>
    <dbReference type="NCBI Taxonomy" id="3022442"/>
    <lineage>
        <taxon>Bacteria</taxon>
        <taxon>Bacillati</taxon>
        <taxon>Cyanobacteriota</taxon>
        <taxon>Cyanophyceae</taxon>
        <taxon>Desertifilales</taxon>
        <taxon>Desertifilaceae</taxon>
        <taxon>Roseofilum</taxon>
        <taxon>Roseofilum casamattae</taxon>
    </lineage>
</organism>
<reference evidence="1 2" key="1">
    <citation type="submission" date="2023-01" db="EMBL/GenBank/DDBJ databases">
        <title>Novel diversity within Roseofilum (Cyanobacteria; Desertifilaceae) from marine benthic mats with descriptions of four novel species.</title>
        <authorList>
            <person name="Wang Y."/>
            <person name="Berthold D.E."/>
            <person name="Hu J."/>
            <person name="Lefler F.W."/>
            <person name="Laughinghouse H.D. IV."/>
        </authorList>
    </citation>
    <scope>NUCLEOTIDE SEQUENCE [LARGE SCALE GENOMIC DNA]</scope>
    <source>
        <strain evidence="1 2">BLCC-M143</strain>
    </source>
</reference>
<evidence type="ECO:0000313" key="1">
    <source>
        <dbReference type="EMBL" id="MDJ1182384.1"/>
    </source>
</evidence>
<protein>
    <recommendedName>
        <fullName evidence="3">Heparinase</fullName>
    </recommendedName>
</protein>
<gene>
    <name evidence="1" type="ORF">PMH09_04185</name>
</gene>
<evidence type="ECO:0000313" key="2">
    <source>
        <dbReference type="Proteomes" id="UP001232992"/>
    </source>
</evidence>
<sequence length="180" mass="20400">MKIKYWQLRGLGAIAGLALWVWPALAELPRSDTVALVEALRLAAPKTETAQTLYSPWKIKPNNIARWSQLCTGQTLTPDAFTADLTQARQILVCVLEEVLLEEYAISQQNRAIAIRRAAAWWVSGDANLYNQGNVGVYTNRVLSFYEELYANPTDFIHSKDWDYKPFNVLDLNSDIHGHH</sequence>
<comment type="caution">
    <text evidence="1">The sequence shown here is derived from an EMBL/GenBank/DDBJ whole genome shotgun (WGS) entry which is preliminary data.</text>
</comment>
<accession>A0ABT7BT81</accession>
<evidence type="ECO:0008006" key="3">
    <source>
        <dbReference type="Google" id="ProtNLM"/>
    </source>
</evidence>
<dbReference type="RefSeq" id="WP_283757036.1">
    <property type="nucleotide sequence ID" value="NZ_JAQOSQ010000002.1"/>
</dbReference>
<name>A0ABT7BT81_9CYAN</name>
<dbReference type="Proteomes" id="UP001232992">
    <property type="component" value="Unassembled WGS sequence"/>
</dbReference>
<dbReference type="EMBL" id="JAQOSQ010000002">
    <property type="protein sequence ID" value="MDJ1182384.1"/>
    <property type="molecule type" value="Genomic_DNA"/>
</dbReference>
<proteinExistence type="predicted"/>